<keyword evidence="7" id="KW-0998">Cell outer membrane</keyword>
<evidence type="ECO:0000256" key="3">
    <source>
        <dbReference type="ARBA" id="ARBA00022692"/>
    </source>
</evidence>
<dbReference type="PANTHER" id="PTHR12815:SF47">
    <property type="entry name" value="TRANSLOCATION AND ASSEMBLY MODULE SUBUNIT TAMA"/>
    <property type="match status" value="1"/>
</dbReference>
<evidence type="ECO:0000256" key="1">
    <source>
        <dbReference type="ARBA" id="ARBA00004370"/>
    </source>
</evidence>
<dbReference type="Proteomes" id="UP000316674">
    <property type="component" value="Unassembled WGS sequence"/>
</dbReference>
<keyword evidence="2" id="KW-1134">Transmembrane beta strand</keyword>
<keyword evidence="4" id="KW-0732">Signal</keyword>
<evidence type="ECO:0000256" key="8">
    <source>
        <dbReference type="NCBIfam" id="TIGR03303"/>
    </source>
</evidence>
<dbReference type="Pfam" id="PF01103">
    <property type="entry name" value="Omp85"/>
    <property type="match status" value="1"/>
</dbReference>
<dbReference type="NCBIfam" id="TIGR03303">
    <property type="entry name" value="OM_YaeT"/>
    <property type="match status" value="1"/>
</dbReference>
<keyword evidence="6" id="KW-0472">Membrane</keyword>
<evidence type="ECO:0000259" key="9">
    <source>
        <dbReference type="PROSITE" id="PS51779"/>
    </source>
</evidence>
<name>A0A523ZGF8_UNCAE</name>
<accession>A0A523ZGF8</accession>
<dbReference type="InterPro" id="IPR039910">
    <property type="entry name" value="D15-like"/>
</dbReference>
<protein>
    <recommendedName>
        <fullName evidence="8">Outer membrane protein assembly factor BamA</fullName>
    </recommendedName>
</protein>
<feature type="domain" description="POTRA" evidence="9">
    <location>
        <begin position="283"/>
        <end position="362"/>
    </location>
</feature>
<keyword evidence="3" id="KW-0812">Transmembrane</keyword>
<feature type="domain" description="POTRA" evidence="9">
    <location>
        <begin position="47"/>
        <end position="118"/>
    </location>
</feature>
<dbReference type="InterPro" id="IPR000184">
    <property type="entry name" value="Bac_surfAg_D15"/>
</dbReference>
<evidence type="ECO:0000256" key="2">
    <source>
        <dbReference type="ARBA" id="ARBA00022452"/>
    </source>
</evidence>
<reference evidence="10 11" key="1">
    <citation type="submission" date="2019-03" db="EMBL/GenBank/DDBJ databases">
        <title>Metabolic potential of uncultured bacteria and archaea associated with petroleum seepage in deep-sea sediments.</title>
        <authorList>
            <person name="Dong X."/>
            <person name="Hubert C."/>
        </authorList>
    </citation>
    <scope>NUCLEOTIDE SEQUENCE [LARGE SCALE GENOMIC DNA]</scope>
    <source>
        <strain evidence="10">E26_bin6</strain>
    </source>
</reference>
<dbReference type="Pfam" id="PF07244">
    <property type="entry name" value="POTRA"/>
    <property type="match status" value="5"/>
</dbReference>
<dbReference type="AlphaFoldDB" id="A0A523ZGF8"/>
<dbReference type="GO" id="GO:0009279">
    <property type="term" value="C:cell outer membrane"/>
    <property type="evidence" value="ECO:0007669"/>
    <property type="project" value="UniProtKB-UniRule"/>
</dbReference>
<dbReference type="Gene3D" id="2.40.160.50">
    <property type="entry name" value="membrane protein fhac: a member of the omp85/tpsb transporter family"/>
    <property type="match status" value="1"/>
</dbReference>
<evidence type="ECO:0000313" key="11">
    <source>
        <dbReference type="Proteomes" id="UP000316674"/>
    </source>
</evidence>
<gene>
    <name evidence="10" type="primary">bamA</name>
    <name evidence="10" type="ORF">E3I16_01865</name>
</gene>
<dbReference type="InterPro" id="IPR023707">
    <property type="entry name" value="OM_assembly_BamA"/>
</dbReference>
<dbReference type="PROSITE" id="PS51779">
    <property type="entry name" value="POTRA"/>
    <property type="match status" value="3"/>
</dbReference>
<comment type="subcellular location">
    <subcellularLocation>
        <location evidence="1">Membrane</location>
    </subcellularLocation>
</comment>
<dbReference type="InterPro" id="IPR034746">
    <property type="entry name" value="POTRA"/>
</dbReference>
<dbReference type="InterPro" id="IPR010827">
    <property type="entry name" value="BamA/TamA_POTRA"/>
</dbReference>
<dbReference type="PANTHER" id="PTHR12815">
    <property type="entry name" value="SORTING AND ASSEMBLY MACHINERY SAMM50 PROTEIN FAMILY MEMBER"/>
    <property type="match status" value="1"/>
</dbReference>
<keyword evidence="5" id="KW-0677">Repeat</keyword>
<evidence type="ECO:0000256" key="5">
    <source>
        <dbReference type="ARBA" id="ARBA00022737"/>
    </source>
</evidence>
<evidence type="ECO:0000313" key="10">
    <source>
        <dbReference type="EMBL" id="TEU02690.1"/>
    </source>
</evidence>
<dbReference type="Gene3D" id="3.10.20.310">
    <property type="entry name" value="membrane protein fhac"/>
    <property type="match status" value="5"/>
</dbReference>
<feature type="domain" description="POTRA" evidence="9">
    <location>
        <begin position="199"/>
        <end position="280"/>
    </location>
</feature>
<evidence type="ECO:0000256" key="7">
    <source>
        <dbReference type="ARBA" id="ARBA00023237"/>
    </source>
</evidence>
<evidence type="ECO:0000256" key="4">
    <source>
        <dbReference type="ARBA" id="ARBA00022729"/>
    </source>
</evidence>
<proteinExistence type="predicted"/>
<comment type="caution">
    <text evidence="10">The sequence shown here is derived from an EMBL/GenBank/DDBJ whole genome shotgun (WGS) entry which is preliminary data.</text>
</comment>
<organism evidence="10 11">
    <name type="scientific">Aerophobetes bacterium</name>
    <dbReference type="NCBI Taxonomy" id="2030807"/>
    <lineage>
        <taxon>Bacteria</taxon>
        <taxon>Candidatus Aerophobota</taxon>
    </lineage>
</organism>
<evidence type="ECO:0000256" key="6">
    <source>
        <dbReference type="ARBA" id="ARBA00023136"/>
    </source>
</evidence>
<dbReference type="EMBL" id="SOHY01000119">
    <property type="protein sequence ID" value="TEU02690.1"/>
    <property type="molecule type" value="Genomic_DNA"/>
</dbReference>
<sequence>MVTRKDNLCSPFSVLKEGVFLKKLVRIVLGLSIVFIFLPKLEVWASPMVEEIQVKGNQYIDTEEILQVIKSKVDEPLSEQRIREDIQAIYDMGFFSYLSALKEKEKDGLILIFQVEENEIINEISFEGIEGKEVNKIKKLLTFKERDLFNFIEVKKSKDKISQFYYKKGFLAVSVNIFDENDESNGCKVIVNIQKGEIVRVKRVEIKGNSSFSDPQVMALMKARYGRFFDQQILKEDLKKIVHFYQNHGYYFAYFKSPDFEFSEEKGIEWVTVFLEIVEGRQFFVSQIEIRGENKIFSESEIMSQFKPSKGGLLVPDYIKDSINFLQDKYGERGYIHIRIKSDLDFDREGGKVKILLQIEEGPQVSIGKIRIEGNELSQERIFKHAFTLKEGDIFDIKEAREGWRRLYNLGFFENVEIEPIAVSSSIVDLLIKVKEIERQGQFYIGGGYNTASGLQGEIQFFKDNLWGEGKRIGIDWQFAEKKNEYNITYLDRWWGDTSIRLEPRIYKRKDIYNETDGDYEKETIGIEMKIGKPIWKFSNIYISLRDERIYIDEAVNGEISGETEEGEKASHSLTFILDRNTRVRDEAFNPYQGSYSYISADITGGPMLGGEFTFTKYRGEWRGYLRKSSFWKYPVIACRLRVKTGENLPVYEKFRIGGMETLRGYRQNEFIGEELILGNFELRLPLDKNFLTYLFVDAGQIRNEDSSIYKAGWGFGIRIKTIIGFIRLDYGIGEEGGQLYFGMGEGF</sequence>
<dbReference type="GO" id="GO:0071709">
    <property type="term" value="P:membrane assembly"/>
    <property type="evidence" value="ECO:0007669"/>
    <property type="project" value="InterPro"/>
</dbReference>